<sequence length="153" mass="17010">MVKVRAPSGLEDHVGFWLRFVSNHVSARFARLVEARGVTVSEWVALRALFVDESPNTAALMQRLGMTKGAVSKVLARLEEKGLVRRKTDKEDARAQVLELTAAGRKLVPVLASLADENDAHFFATLSAAERRRLVATMRRLVDAHHLEEVPTE</sequence>
<dbReference type="PRINTS" id="PR00598">
    <property type="entry name" value="HTHMARR"/>
</dbReference>
<dbReference type="Pfam" id="PF12802">
    <property type="entry name" value="MarR_2"/>
    <property type="match status" value="1"/>
</dbReference>
<dbReference type="GO" id="GO:0003700">
    <property type="term" value="F:DNA-binding transcription factor activity"/>
    <property type="evidence" value="ECO:0007669"/>
    <property type="project" value="InterPro"/>
</dbReference>
<evidence type="ECO:0000313" key="3">
    <source>
        <dbReference type="Proteomes" id="UP000249061"/>
    </source>
</evidence>
<dbReference type="SUPFAM" id="SSF46785">
    <property type="entry name" value="Winged helix' DNA-binding domain"/>
    <property type="match status" value="1"/>
</dbReference>
<protein>
    <submittedName>
        <fullName evidence="2">MarR family transcriptional regulator</fullName>
    </submittedName>
</protein>
<dbReference type="PROSITE" id="PS50995">
    <property type="entry name" value="HTH_MARR_2"/>
    <property type="match status" value="1"/>
</dbReference>
<organism evidence="2 3">
    <name type="scientific">Archangium gephyra</name>
    <dbReference type="NCBI Taxonomy" id="48"/>
    <lineage>
        <taxon>Bacteria</taxon>
        <taxon>Pseudomonadati</taxon>
        <taxon>Myxococcota</taxon>
        <taxon>Myxococcia</taxon>
        <taxon>Myxococcales</taxon>
        <taxon>Cystobacterineae</taxon>
        <taxon>Archangiaceae</taxon>
        <taxon>Archangium</taxon>
    </lineage>
</organism>
<reference evidence="2 3" key="1">
    <citation type="submission" date="2017-08" db="EMBL/GenBank/DDBJ databases">
        <title>Infants hospitalized years apart are colonized by the same room-sourced microbial strains.</title>
        <authorList>
            <person name="Brooks B."/>
            <person name="Olm M.R."/>
            <person name="Firek B.A."/>
            <person name="Baker R."/>
            <person name="Thomas B.C."/>
            <person name="Morowitz M.J."/>
            <person name="Banfield J.F."/>
        </authorList>
    </citation>
    <scope>NUCLEOTIDE SEQUENCE [LARGE SCALE GENOMIC DNA]</scope>
    <source>
        <strain evidence="2">S2_003_000_R2_14</strain>
    </source>
</reference>
<dbReference type="EMBL" id="QFQP01000012">
    <property type="protein sequence ID" value="PZR12318.1"/>
    <property type="molecule type" value="Genomic_DNA"/>
</dbReference>
<accession>A0A2W5USX4</accession>
<dbReference type="GO" id="GO:0006950">
    <property type="term" value="P:response to stress"/>
    <property type="evidence" value="ECO:0007669"/>
    <property type="project" value="TreeGrafter"/>
</dbReference>
<dbReference type="InterPro" id="IPR000835">
    <property type="entry name" value="HTH_MarR-typ"/>
</dbReference>
<dbReference type="InterPro" id="IPR039422">
    <property type="entry name" value="MarR/SlyA-like"/>
</dbReference>
<evidence type="ECO:0000259" key="1">
    <source>
        <dbReference type="PROSITE" id="PS50995"/>
    </source>
</evidence>
<dbReference type="Gene3D" id="1.10.10.10">
    <property type="entry name" value="Winged helix-like DNA-binding domain superfamily/Winged helix DNA-binding domain"/>
    <property type="match status" value="1"/>
</dbReference>
<comment type="caution">
    <text evidence="2">The sequence shown here is derived from an EMBL/GenBank/DDBJ whole genome shotgun (WGS) entry which is preliminary data.</text>
</comment>
<dbReference type="PANTHER" id="PTHR33164">
    <property type="entry name" value="TRANSCRIPTIONAL REGULATOR, MARR FAMILY"/>
    <property type="match status" value="1"/>
</dbReference>
<dbReference type="InterPro" id="IPR036388">
    <property type="entry name" value="WH-like_DNA-bd_sf"/>
</dbReference>
<dbReference type="PANTHER" id="PTHR33164:SF89">
    <property type="entry name" value="MARR FAMILY REGULATORY PROTEIN"/>
    <property type="match status" value="1"/>
</dbReference>
<dbReference type="Proteomes" id="UP000249061">
    <property type="component" value="Unassembled WGS sequence"/>
</dbReference>
<dbReference type="SMART" id="SM00347">
    <property type="entry name" value="HTH_MARR"/>
    <property type="match status" value="1"/>
</dbReference>
<feature type="domain" description="HTH marR-type" evidence="1">
    <location>
        <begin position="11"/>
        <end position="143"/>
    </location>
</feature>
<evidence type="ECO:0000313" key="2">
    <source>
        <dbReference type="EMBL" id="PZR12318.1"/>
    </source>
</evidence>
<proteinExistence type="predicted"/>
<name>A0A2W5USX4_9BACT</name>
<dbReference type="AlphaFoldDB" id="A0A2W5USX4"/>
<dbReference type="InterPro" id="IPR036390">
    <property type="entry name" value="WH_DNA-bd_sf"/>
</dbReference>
<gene>
    <name evidence="2" type="ORF">DI536_15560</name>
</gene>